<accession>A0AAN4ZF17</accession>
<gene>
    <name evidence="1" type="ORF">PMAYCL1PPCAC_08549</name>
</gene>
<name>A0AAN4ZF17_9BILA</name>
<sequence>MCDNPDDGGVALDITHEMISDNDISDGSVMEPLGTNRGRKIWAADSYWPDVSSLSENVITFKFKIIFDEIMMTTFSAQSSPFFYTAGTSVIIVINTKKTTMLPTLHPPSLV</sequence>
<dbReference type="AlphaFoldDB" id="A0AAN4ZF17"/>
<organism evidence="1 2">
    <name type="scientific">Pristionchus mayeri</name>
    <dbReference type="NCBI Taxonomy" id="1317129"/>
    <lineage>
        <taxon>Eukaryota</taxon>
        <taxon>Metazoa</taxon>
        <taxon>Ecdysozoa</taxon>
        <taxon>Nematoda</taxon>
        <taxon>Chromadorea</taxon>
        <taxon>Rhabditida</taxon>
        <taxon>Rhabditina</taxon>
        <taxon>Diplogasteromorpha</taxon>
        <taxon>Diplogasteroidea</taxon>
        <taxon>Neodiplogasteridae</taxon>
        <taxon>Pristionchus</taxon>
    </lineage>
</organism>
<proteinExistence type="predicted"/>
<keyword evidence="2" id="KW-1185">Reference proteome</keyword>
<evidence type="ECO:0000313" key="2">
    <source>
        <dbReference type="Proteomes" id="UP001328107"/>
    </source>
</evidence>
<dbReference type="EMBL" id="BTRK01000002">
    <property type="protein sequence ID" value="GMR38354.1"/>
    <property type="molecule type" value="Genomic_DNA"/>
</dbReference>
<protein>
    <submittedName>
        <fullName evidence="1">Uncharacterized protein</fullName>
    </submittedName>
</protein>
<comment type="caution">
    <text evidence="1">The sequence shown here is derived from an EMBL/GenBank/DDBJ whole genome shotgun (WGS) entry which is preliminary data.</text>
</comment>
<dbReference type="Proteomes" id="UP001328107">
    <property type="component" value="Unassembled WGS sequence"/>
</dbReference>
<reference evidence="2" key="1">
    <citation type="submission" date="2022-10" db="EMBL/GenBank/DDBJ databases">
        <title>Genome assembly of Pristionchus species.</title>
        <authorList>
            <person name="Yoshida K."/>
            <person name="Sommer R.J."/>
        </authorList>
    </citation>
    <scope>NUCLEOTIDE SEQUENCE [LARGE SCALE GENOMIC DNA]</scope>
    <source>
        <strain evidence="2">RS5460</strain>
    </source>
</reference>
<evidence type="ECO:0000313" key="1">
    <source>
        <dbReference type="EMBL" id="GMR38354.1"/>
    </source>
</evidence>